<dbReference type="InterPro" id="IPR011335">
    <property type="entry name" value="Restrct_endonuc-II-like"/>
</dbReference>
<keyword evidence="2" id="KW-1185">Reference proteome</keyword>
<dbReference type="OrthoDB" id="9762792at2"/>
<dbReference type="Pfam" id="PF12705">
    <property type="entry name" value="PDDEXK_1"/>
    <property type="match status" value="1"/>
</dbReference>
<accession>A0A223VCS1</accession>
<dbReference type="AlphaFoldDB" id="A0A223VCS1"/>
<dbReference type="EMBL" id="CP022957">
    <property type="protein sequence ID" value="ASV32629.1"/>
    <property type="molecule type" value="Genomic_DNA"/>
</dbReference>
<evidence type="ECO:0000313" key="1">
    <source>
        <dbReference type="EMBL" id="ASV32629.1"/>
    </source>
</evidence>
<dbReference type="Proteomes" id="UP000215244">
    <property type="component" value="Chromosome"/>
</dbReference>
<proteinExistence type="predicted"/>
<dbReference type="KEGG" id="marb:CJ263_08910"/>
<dbReference type="Gene3D" id="1.10.486.10">
    <property type="entry name" value="PCRA, domain 4"/>
    <property type="match status" value="1"/>
</dbReference>
<name>A0A223VCS1_9FLAO</name>
<reference evidence="1 2" key="1">
    <citation type="submission" date="2017-08" db="EMBL/GenBank/DDBJ databases">
        <title>The complete genome sequence of Maribacter sp. B1, isolated from deep-sea sediment.</title>
        <authorList>
            <person name="Wu Y.-H."/>
            <person name="Cheng H."/>
            <person name="Xu X.-W."/>
        </authorList>
    </citation>
    <scope>NUCLEOTIDE SEQUENCE [LARGE SCALE GENOMIC DNA]</scope>
    <source>
        <strain evidence="1 2">B1</strain>
    </source>
</reference>
<sequence length="912" mass="105415">MVSFLEDVIKELYNDQVDIGKSIYVLPSKRAGTFLKKVLSKKVGKTMISPDIYSIEEFVEKISGLSYATQTQQLFELYKSYLQVGTYEKESFESFLSWGQTLIQDINEIDRYLVDASSLLSGLAAIQEVNHWSHGDKKTSLMKNYLHFWNQLYHIYIAFNSNLLKNNLGHQGLVYRKASEKIQEYIDLEKRVHVFIGFNALNTSESTIIQAILNDSISKIYWDLDEYFLKDQLHDAGLFIRKHKTSWKHFEANPIKGISQHYNQNKDLRVIGTPKNIAQTKFVGDLIENIQKENPGQLKDTAIILGDESLLNPLLNSLPNTITSVNITMGQKLELSGIATFFLGFIELHIAKSNRGWFYKDFTAFVHNPFTAMLLKQYNINAGELISHIFLKNWVYISNKELSRFPEANQEAISRLFFNYETPTQFVEKCSTLIQILKIILEKENNYLALEQLYKIHTLFNQIKELTHEFEYLNSLKGLKVLFRQLIASETMDFQGDPLEGLQIMGMLESRNLDFETVILTSVNEGILPSGKSNNSFIPFDLKIEFGLPTYKEKDAVYTYHFYRLMQRAKNIYLIYNTEPDVLEGGEKSRLITQILTDENRTDVIEKIATPKIQDITISQKIVDKSPSLMELLYSYAHNGFSPSSLSNYIRNPIDFYKQNLLGIQDTEEVEENIAANTMGTIIHDTLEELYTPFMDKEIDRNQLIKAKESVESLVHKNFQKTYLDGAYDSGKNLIVFNVVIRYIHDFLDKEIMELLHHNVKIIGLEKKLNVQVSLPNVNRNVVLKGKLDRIDVFDGIIRIIDYKTGKVEKRHLEIVDWENLIASQDYSKAFQLLCYSYMFLSDNTIENINAGIFSIKNLKEGLILFSKKSSPRDTKKNPIINKEVVLEFEKLLHKLIEEILNPKIPFIEKEV</sequence>
<evidence type="ECO:0000313" key="2">
    <source>
        <dbReference type="Proteomes" id="UP000215244"/>
    </source>
</evidence>
<organism evidence="1 2">
    <name type="scientific">Maribacter cobaltidurans</name>
    <dbReference type="NCBI Taxonomy" id="1178778"/>
    <lineage>
        <taxon>Bacteria</taxon>
        <taxon>Pseudomonadati</taxon>
        <taxon>Bacteroidota</taxon>
        <taxon>Flavobacteriia</taxon>
        <taxon>Flavobacteriales</taxon>
        <taxon>Flavobacteriaceae</taxon>
        <taxon>Maribacter</taxon>
    </lineage>
</organism>
<dbReference type="Gene3D" id="3.40.50.300">
    <property type="entry name" value="P-loop containing nucleotide triphosphate hydrolases"/>
    <property type="match status" value="1"/>
</dbReference>
<gene>
    <name evidence="1" type="ORF">CJ263_08910</name>
</gene>
<dbReference type="SUPFAM" id="SSF52980">
    <property type="entry name" value="Restriction endonuclease-like"/>
    <property type="match status" value="1"/>
</dbReference>
<dbReference type="SUPFAM" id="SSF52540">
    <property type="entry name" value="P-loop containing nucleoside triphosphate hydrolases"/>
    <property type="match status" value="1"/>
</dbReference>
<dbReference type="Gene3D" id="3.90.320.10">
    <property type="match status" value="1"/>
</dbReference>
<dbReference type="InterPro" id="IPR011604">
    <property type="entry name" value="PDDEXK-like_dom_sf"/>
</dbReference>
<protein>
    <submittedName>
        <fullName evidence="1">Uncharacterized protein</fullName>
    </submittedName>
</protein>
<dbReference type="InterPro" id="IPR027417">
    <property type="entry name" value="P-loop_NTPase"/>
</dbReference>
<dbReference type="InterPro" id="IPR038726">
    <property type="entry name" value="PDDEXK_AddAB-type"/>
</dbReference>